<evidence type="ECO:0000313" key="2">
    <source>
        <dbReference type="Proteomes" id="UP000030710"/>
    </source>
</evidence>
<name>U1MZ69_9EURY</name>
<gene>
    <name evidence="1" type="ORF">J07HQW2_02274</name>
</gene>
<organism evidence="1 2">
    <name type="scientific">Haloquadratum walsbyi J07HQW2</name>
    <dbReference type="NCBI Taxonomy" id="1238425"/>
    <lineage>
        <taxon>Archaea</taxon>
        <taxon>Methanobacteriati</taxon>
        <taxon>Methanobacteriota</taxon>
        <taxon>Stenosarchaea group</taxon>
        <taxon>Halobacteria</taxon>
        <taxon>Halobacteriales</taxon>
        <taxon>Haloferacaceae</taxon>
        <taxon>Haloquadratum</taxon>
    </lineage>
</organism>
<dbReference type="AlphaFoldDB" id="U1MZ69"/>
<sequence length="38" mass="4458">MVQARGVQLDILPRLKTWESHDTTPLVWDMKVYDTNLS</sequence>
<proteinExistence type="predicted"/>
<dbReference type="HOGENOM" id="CLU_3322897_0_0_2"/>
<reference evidence="1 2" key="1">
    <citation type="journal article" date="2013" name="PLoS ONE">
        <title>Assembly-driven community genomics of a hypersaline microbial ecosystem.</title>
        <authorList>
            <person name="Podell S."/>
            <person name="Ugalde J.A."/>
            <person name="Narasingarao P."/>
            <person name="Banfield J.F."/>
            <person name="Heidelberg K.B."/>
            <person name="Allen E.E."/>
        </authorList>
    </citation>
    <scope>NUCLEOTIDE SEQUENCE [LARGE SCALE GENOMIC DNA]</scope>
    <source>
        <strain evidence="2">J07HQW2</strain>
    </source>
</reference>
<accession>U1MZ69</accession>
<protein>
    <submittedName>
        <fullName evidence="1">Uncharacterized protein</fullName>
    </submittedName>
</protein>
<evidence type="ECO:0000313" key="1">
    <source>
        <dbReference type="EMBL" id="ERG95814.1"/>
    </source>
</evidence>
<dbReference type="EMBL" id="KE356561">
    <property type="protein sequence ID" value="ERG95814.1"/>
    <property type="molecule type" value="Genomic_DNA"/>
</dbReference>
<dbReference type="Proteomes" id="UP000030710">
    <property type="component" value="Unassembled WGS sequence"/>
</dbReference>